<dbReference type="AlphaFoldDB" id="A0AAF0ZLZ6"/>
<dbReference type="Pfam" id="PF03478">
    <property type="entry name" value="Beta-prop_KIB1-4"/>
    <property type="match status" value="1"/>
</dbReference>
<dbReference type="PANTHER" id="PTHR44259:SF43">
    <property type="entry name" value="DUF295 DOMAIN-CONTAINING PROTEIN"/>
    <property type="match status" value="1"/>
</dbReference>
<gene>
    <name evidence="2" type="ORF">MTR67_037442</name>
</gene>
<evidence type="ECO:0000313" key="3">
    <source>
        <dbReference type="Proteomes" id="UP001234989"/>
    </source>
</evidence>
<organism evidence="2 3">
    <name type="scientific">Solanum verrucosum</name>
    <dbReference type="NCBI Taxonomy" id="315347"/>
    <lineage>
        <taxon>Eukaryota</taxon>
        <taxon>Viridiplantae</taxon>
        <taxon>Streptophyta</taxon>
        <taxon>Embryophyta</taxon>
        <taxon>Tracheophyta</taxon>
        <taxon>Spermatophyta</taxon>
        <taxon>Magnoliopsida</taxon>
        <taxon>eudicotyledons</taxon>
        <taxon>Gunneridae</taxon>
        <taxon>Pentapetalae</taxon>
        <taxon>asterids</taxon>
        <taxon>lamiids</taxon>
        <taxon>Solanales</taxon>
        <taxon>Solanaceae</taxon>
        <taxon>Solanoideae</taxon>
        <taxon>Solaneae</taxon>
        <taxon>Solanum</taxon>
    </lineage>
</organism>
<accession>A0AAF0ZLZ6</accession>
<evidence type="ECO:0000259" key="1">
    <source>
        <dbReference type="Pfam" id="PF03478"/>
    </source>
</evidence>
<reference evidence="2" key="1">
    <citation type="submission" date="2023-08" db="EMBL/GenBank/DDBJ databases">
        <title>A de novo genome assembly of Solanum verrucosum Schlechtendal, a Mexican diploid species geographically isolated from the other diploid A-genome species in potato relatives.</title>
        <authorList>
            <person name="Hosaka K."/>
        </authorList>
    </citation>
    <scope>NUCLEOTIDE SEQUENCE</scope>
    <source>
        <tissue evidence="2">Young leaves</tissue>
    </source>
</reference>
<proteinExistence type="predicted"/>
<feature type="domain" description="KIB1-4 beta-propeller" evidence="1">
    <location>
        <begin position="68"/>
        <end position="341"/>
    </location>
</feature>
<dbReference type="EMBL" id="CP133619">
    <property type="protein sequence ID" value="WMV44057.1"/>
    <property type="molecule type" value="Genomic_DNA"/>
</dbReference>
<keyword evidence="3" id="KW-1185">Reference proteome</keyword>
<evidence type="ECO:0000313" key="2">
    <source>
        <dbReference type="EMBL" id="WMV44057.1"/>
    </source>
</evidence>
<dbReference type="Proteomes" id="UP001234989">
    <property type="component" value="Chromosome 8"/>
</dbReference>
<protein>
    <recommendedName>
        <fullName evidence="1">KIB1-4 beta-propeller domain-containing protein</fullName>
    </recommendedName>
</protein>
<dbReference type="InterPro" id="IPR050942">
    <property type="entry name" value="F-box_BR-signaling"/>
</dbReference>
<sequence>MAGGWADLSMDLLAMIANRIELPKDFIFFTCVCTSWKIATTLDHKFDIFFTQTPLLMLADKHDDYREFYSLIKQKVTPLFLPEARQRHCCPSEGWLCTMDDSTGEMNLLHHLSRTQIQLPSRDNLMASNGLGDEVLWDFMEKAIFSASPSVTSDYVLVVNYHADINRLAFWRPGDLNWTNIKMNNLGAVMGINYYRGKFYYVTARGEFWVFEVQPNAVEQHLLYWSQHDIFLQHSAQYYLVELSDKLLFITRFAHYPELHRYKTYKFKIFEVDAIKGELKEEDEIKTLGDSAIFLGFNTGTCSIDSSKFPGIKPNYIYFTDDWYDKFSYFDGAGRDMGAYNFEDGEVESIYPGSSLSHISLPTWIIPSQIM</sequence>
<dbReference type="PANTHER" id="PTHR44259">
    <property type="entry name" value="OS07G0183000 PROTEIN-RELATED"/>
    <property type="match status" value="1"/>
</dbReference>
<dbReference type="InterPro" id="IPR005174">
    <property type="entry name" value="KIB1-4_b-propeller"/>
</dbReference>
<name>A0AAF0ZLZ6_SOLVR</name>